<dbReference type="InterPro" id="IPR036388">
    <property type="entry name" value="WH-like_DNA-bd_sf"/>
</dbReference>
<dbReference type="OrthoDB" id="5772771at2"/>
<dbReference type="EMBL" id="CP020370">
    <property type="protein sequence ID" value="AUB82961.1"/>
    <property type="molecule type" value="Genomic_DNA"/>
</dbReference>
<proteinExistence type="predicted"/>
<dbReference type="KEGG" id="tsy:THSYN_19765"/>
<dbReference type="InterPro" id="IPR009057">
    <property type="entry name" value="Homeodomain-like_sf"/>
</dbReference>
<dbReference type="Gene3D" id="1.10.10.10">
    <property type="entry name" value="Winged helix-like DNA-binding domain superfamily/Winged helix DNA-binding domain"/>
    <property type="match status" value="1"/>
</dbReference>
<evidence type="ECO:0000313" key="1">
    <source>
        <dbReference type="EMBL" id="AUB82961.1"/>
    </source>
</evidence>
<dbReference type="SUPFAM" id="SSF46689">
    <property type="entry name" value="Homeodomain-like"/>
    <property type="match status" value="1"/>
</dbReference>
<dbReference type="AlphaFoldDB" id="A0A2K8UD07"/>
<dbReference type="InterPro" id="IPR007367">
    <property type="entry name" value="DUF433"/>
</dbReference>
<evidence type="ECO:0008006" key="3">
    <source>
        <dbReference type="Google" id="ProtNLM"/>
    </source>
</evidence>
<reference evidence="1 2" key="1">
    <citation type="submission" date="2017-03" db="EMBL/GenBank/DDBJ databases">
        <title>Complete genome sequence of Candidatus 'Thiodictyon syntrophicum' sp. nov. strain Cad16T, a photolithoautotroph purple sulfur bacterium isolated from an alpine meromictic lake.</title>
        <authorList>
            <person name="Luedin S.M."/>
            <person name="Pothier J.F."/>
            <person name="Danza F."/>
            <person name="Storelli N."/>
            <person name="Wittwer M."/>
            <person name="Tonolla M."/>
        </authorList>
    </citation>
    <scope>NUCLEOTIDE SEQUENCE [LARGE SCALE GENOMIC DNA]</scope>
    <source>
        <strain evidence="1 2">Cad16T</strain>
    </source>
</reference>
<organism evidence="1 2">
    <name type="scientific">Candidatus Thiodictyon syntrophicum</name>
    <dbReference type="NCBI Taxonomy" id="1166950"/>
    <lineage>
        <taxon>Bacteria</taxon>
        <taxon>Pseudomonadati</taxon>
        <taxon>Pseudomonadota</taxon>
        <taxon>Gammaproteobacteria</taxon>
        <taxon>Chromatiales</taxon>
        <taxon>Chromatiaceae</taxon>
        <taxon>Thiodictyon</taxon>
    </lineage>
</organism>
<evidence type="ECO:0000313" key="2">
    <source>
        <dbReference type="Proteomes" id="UP000232638"/>
    </source>
</evidence>
<dbReference type="PANTHER" id="PTHR34849:SF1">
    <property type="entry name" value="SLR0770 PROTEIN"/>
    <property type="match status" value="1"/>
</dbReference>
<dbReference type="RefSeq" id="WP_100920665.1">
    <property type="nucleotide sequence ID" value="NZ_CP020370.1"/>
</dbReference>
<gene>
    <name evidence="1" type="ORF">THSYN_19765</name>
</gene>
<accession>A0A2K8UD07</accession>
<name>A0A2K8UD07_9GAMM</name>
<dbReference type="Pfam" id="PF04255">
    <property type="entry name" value="DUF433"/>
    <property type="match status" value="1"/>
</dbReference>
<keyword evidence="2" id="KW-1185">Reference proteome</keyword>
<dbReference type="PANTHER" id="PTHR34849">
    <property type="entry name" value="SSL5025 PROTEIN"/>
    <property type="match status" value="1"/>
</dbReference>
<dbReference type="Proteomes" id="UP000232638">
    <property type="component" value="Chromosome"/>
</dbReference>
<sequence>MSIVLKAEPLPLVADAEGLIRVGTTRVTLDTVVAAFKDGLAAEEIAEQYPSLPLGQVYAVIGYYIDHQAEVDAYLAAREDRAKEVRQANERLFSPVGVRARLLARQASQG</sequence>
<protein>
    <recommendedName>
        <fullName evidence="3">DUF433 domain-containing protein</fullName>
    </recommendedName>
</protein>